<gene>
    <name evidence="1" type="ORF">ILEXP_LOCUS33653</name>
</gene>
<dbReference type="Proteomes" id="UP001642360">
    <property type="component" value="Unassembled WGS sequence"/>
</dbReference>
<accession>A0ABC8T570</accession>
<protein>
    <submittedName>
        <fullName evidence="1">Uncharacterized protein</fullName>
    </submittedName>
</protein>
<dbReference type="Pfam" id="PF20431">
    <property type="entry name" value="E_motif"/>
    <property type="match status" value="1"/>
</dbReference>
<dbReference type="AlphaFoldDB" id="A0ABC8T570"/>
<evidence type="ECO:0000313" key="1">
    <source>
        <dbReference type="EMBL" id="CAK9164524.1"/>
    </source>
</evidence>
<sequence>MGIDKLNDSDYVFLSSTYAKGGRLHDVSRVRTKLKEIGIQKKAGCSLPVEFTCGDFSNPQSAEIYSMLNEIEARVHEEELKEGSSFYHSEKLAVAYGLICL</sequence>
<comment type="caution">
    <text evidence="1">The sequence shown here is derived from an EMBL/GenBank/DDBJ whole genome shotgun (WGS) entry which is preliminary data.</text>
</comment>
<reference evidence="1 2" key="1">
    <citation type="submission" date="2024-02" db="EMBL/GenBank/DDBJ databases">
        <authorList>
            <person name="Vignale AGUSTIN F."/>
            <person name="Sosa J E."/>
            <person name="Modenutti C."/>
        </authorList>
    </citation>
    <scope>NUCLEOTIDE SEQUENCE [LARGE SCALE GENOMIC DNA]</scope>
</reference>
<dbReference type="InterPro" id="IPR046848">
    <property type="entry name" value="E_motif"/>
</dbReference>
<evidence type="ECO:0000313" key="2">
    <source>
        <dbReference type="Proteomes" id="UP001642360"/>
    </source>
</evidence>
<organism evidence="1 2">
    <name type="scientific">Ilex paraguariensis</name>
    <name type="common">yerba mate</name>
    <dbReference type="NCBI Taxonomy" id="185542"/>
    <lineage>
        <taxon>Eukaryota</taxon>
        <taxon>Viridiplantae</taxon>
        <taxon>Streptophyta</taxon>
        <taxon>Embryophyta</taxon>
        <taxon>Tracheophyta</taxon>
        <taxon>Spermatophyta</taxon>
        <taxon>Magnoliopsida</taxon>
        <taxon>eudicotyledons</taxon>
        <taxon>Gunneridae</taxon>
        <taxon>Pentapetalae</taxon>
        <taxon>asterids</taxon>
        <taxon>campanulids</taxon>
        <taxon>Aquifoliales</taxon>
        <taxon>Aquifoliaceae</taxon>
        <taxon>Ilex</taxon>
    </lineage>
</organism>
<dbReference type="EMBL" id="CAUOFW020004225">
    <property type="protein sequence ID" value="CAK9164524.1"/>
    <property type="molecule type" value="Genomic_DNA"/>
</dbReference>
<proteinExistence type="predicted"/>
<name>A0ABC8T570_9AQUA</name>
<keyword evidence="2" id="KW-1185">Reference proteome</keyword>